<gene>
    <name evidence="1" type="ORF">GCM10023261_17390</name>
</gene>
<keyword evidence="2" id="KW-1185">Reference proteome</keyword>
<protein>
    <submittedName>
        <fullName evidence="1">Uncharacterized protein</fullName>
    </submittedName>
</protein>
<sequence>MARIQVHVPDAIKHFSEEVIQSTGLHSLLVIYLYLCNNTYYE</sequence>
<proteinExistence type="predicted"/>
<name>A0ABP9NH03_9HYPH</name>
<reference evidence="2" key="1">
    <citation type="journal article" date="2019" name="Int. J. Syst. Evol. Microbiol.">
        <title>The Global Catalogue of Microorganisms (GCM) 10K type strain sequencing project: providing services to taxonomists for standard genome sequencing and annotation.</title>
        <authorList>
            <consortium name="The Broad Institute Genomics Platform"/>
            <consortium name="The Broad Institute Genome Sequencing Center for Infectious Disease"/>
            <person name="Wu L."/>
            <person name="Ma J."/>
        </authorList>
    </citation>
    <scope>NUCLEOTIDE SEQUENCE [LARGE SCALE GENOMIC DNA]</scope>
    <source>
        <strain evidence="2">JCM 17712</strain>
    </source>
</reference>
<accession>A0ABP9NH03</accession>
<dbReference type="Proteomes" id="UP001500864">
    <property type="component" value="Unassembled WGS sequence"/>
</dbReference>
<evidence type="ECO:0000313" key="1">
    <source>
        <dbReference type="EMBL" id="GAA5113157.1"/>
    </source>
</evidence>
<comment type="caution">
    <text evidence="1">The sequence shown here is derived from an EMBL/GenBank/DDBJ whole genome shotgun (WGS) entry which is preliminary data.</text>
</comment>
<evidence type="ECO:0000313" key="2">
    <source>
        <dbReference type="Proteomes" id="UP001500864"/>
    </source>
</evidence>
<dbReference type="EMBL" id="BAABIZ010000083">
    <property type="protein sequence ID" value="GAA5113157.1"/>
    <property type="molecule type" value="Genomic_DNA"/>
</dbReference>
<organism evidence="1 2">
    <name type="scientific">Bartonella jaculi</name>
    <dbReference type="NCBI Taxonomy" id="686226"/>
    <lineage>
        <taxon>Bacteria</taxon>
        <taxon>Pseudomonadati</taxon>
        <taxon>Pseudomonadota</taxon>
        <taxon>Alphaproteobacteria</taxon>
        <taxon>Hyphomicrobiales</taxon>
        <taxon>Bartonellaceae</taxon>
        <taxon>Bartonella</taxon>
    </lineage>
</organism>